<dbReference type="EMBL" id="LAZR01012214">
    <property type="protein sequence ID" value="KKM27998.1"/>
    <property type="molecule type" value="Genomic_DNA"/>
</dbReference>
<dbReference type="AlphaFoldDB" id="A0A0F9L191"/>
<evidence type="ECO:0000256" key="1">
    <source>
        <dbReference type="SAM" id="Phobius"/>
    </source>
</evidence>
<sequence length="137" mass="16514">LKSEFRRLNLQWSLQLFPKIYALAISYKGFGDAFRNMWHFRTFFFCPVNIVANTASMSLFFGGLIIKNHIWRKNHIWYKNRIFNCRWNKKIVGVSHKSIIFNKTHKPIKLGTYIANKYKYEREEENEKGFNRQKSIS</sequence>
<comment type="caution">
    <text evidence="2">The sequence shown here is derived from an EMBL/GenBank/DDBJ whole genome shotgun (WGS) entry which is preliminary data.</text>
</comment>
<reference evidence="2" key="1">
    <citation type="journal article" date="2015" name="Nature">
        <title>Complex archaea that bridge the gap between prokaryotes and eukaryotes.</title>
        <authorList>
            <person name="Spang A."/>
            <person name="Saw J.H."/>
            <person name="Jorgensen S.L."/>
            <person name="Zaremba-Niedzwiedzka K."/>
            <person name="Martijn J."/>
            <person name="Lind A.E."/>
            <person name="van Eijk R."/>
            <person name="Schleper C."/>
            <person name="Guy L."/>
            <person name="Ettema T.J."/>
        </authorList>
    </citation>
    <scope>NUCLEOTIDE SEQUENCE</scope>
</reference>
<feature type="transmembrane region" description="Helical" evidence="1">
    <location>
        <begin position="42"/>
        <end position="66"/>
    </location>
</feature>
<keyword evidence="1" id="KW-0472">Membrane</keyword>
<protein>
    <submittedName>
        <fullName evidence="2">Uncharacterized protein</fullName>
    </submittedName>
</protein>
<name>A0A0F9L191_9ZZZZ</name>
<evidence type="ECO:0000313" key="2">
    <source>
        <dbReference type="EMBL" id="KKM27998.1"/>
    </source>
</evidence>
<keyword evidence="1" id="KW-0812">Transmembrane</keyword>
<proteinExistence type="predicted"/>
<accession>A0A0F9L191</accession>
<keyword evidence="1" id="KW-1133">Transmembrane helix</keyword>
<organism evidence="2">
    <name type="scientific">marine sediment metagenome</name>
    <dbReference type="NCBI Taxonomy" id="412755"/>
    <lineage>
        <taxon>unclassified sequences</taxon>
        <taxon>metagenomes</taxon>
        <taxon>ecological metagenomes</taxon>
    </lineage>
</organism>
<gene>
    <name evidence="2" type="ORF">LCGC14_1569140</name>
</gene>
<feature type="non-terminal residue" evidence="2">
    <location>
        <position position="1"/>
    </location>
</feature>